<accession>A0A367XAM3</accession>
<dbReference type="EMBL" id="JPWH01000007">
    <property type="protein sequence ID" value="RCK50716.1"/>
    <property type="molecule type" value="Genomic_DNA"/>
</dbReference>
<keyword evidence="1" id="KW-0812">Transmembrane</keyword>
<evidence type="ECO:0000313" key="2">
    <source>
        <dbReference type="EMBL" id="RCK50716.1"/>
    </source>
</evidence>
<evidence type="ECO:0000256" key="1">
    <source>
        <dbReference type="SAM" id="Phobius"/>
    </source>
</evidence>
<keyword evidence="1" id="KW-1133">Transmembrane helix</keyword>
<dbReference type="Proteomes" id="UP000252517">
    <property type="component" value="Unassembled WGS sequence"/>
</dbReference>
<sequence length="103" mass="12110">MSFKKKRYLVRFATILSILLIISFSFLQGQYCHGKCPDGDYWYISIFVAFSVYLLGFCLMFYFFTGVSWYVYSSGDKFMTKNIEKSGLSFFLLKDYRPGARDD</sequence>
<protein>
    <submittedName>
        <fullName evidence="2">Uncharacterized protein</fullName>
    </submittedName>
</protein>
<evidence type="ECO:0000313" key="3">
    <source>
        <dbReference type="Proteomes" id="UP000252517"/>
    </source>
</evidence>
<gene>
    <name evidence="2" type="ORF">TH25_10550</name>
</gene>
<feature type="transmembrane region" description="Helical" evidence="1">
    <location>
        <begin position="41"/>
        <end position="72"/>
    </location>
</feature>
<dbReference type="AlphaFoldDB" id="A0A367XAM3"/>
<name>A0A367XAM3_9PROT</name>
<comment type="caution">
    <text evidence="2">The sequence shown here is derived from an EMBL/GenBank/DDBJ whole genome shotgun (WGS) entry which is preliminary data.</text>
</comment>
<keyword evidence="1" id="KW-0472">Membrane</keyword>
<feature type="transmembrane region" description="Helical" evidence="1">
    <location>
        <begin position="12"/>
        <end position="29"/>
    </location>
</feature>
<proteinExistence type="predicted"/>
<reference evidence="2 3" key="1">
    <citation type="submission" date="2014-07" db="EMBL/GenBank/DDBJ databases">
        <title>Draft genome sequence of Thalassospira profundimaris S25-3-2.</title>
        <authorList>
            <person name="Lai Q."/>
            <person name="Shao Z."/>
        </authorList>
    </citation>
    <scope>NUCLEOTIDE SEQUENCE [LARGE SCALE GENOMIC DNA]</scope>
    <source>
        <strain evidence="2 3">S25-3-2</strain>
    </source>
</reference>
<organism evidence="2 3">
    <name type="scientific">Thalassospira profundimaris</name>
    <dbReference type="NCBI Taxonomy" id="502049"/>
    <lineage>
        <taxon>Bacteria</taxon>
        <taxon>Pseudomonadati</taxon>
        <taxon>Pseudomonadota</taxon>
        <taxon>Alphaproteobacteria</taxon>
        <taxon>Rhodospirillales</taxon>
        <taxon>Thalassospiraceae</taxon>
        <taxon>Thalassospira</taxon>
    </lineage>
</organism>